<accession>A0AAE1RZH4</accession>
<organism evidence="2 3">
    <name type="scientific">Anisodus tanguticus</name>
    <dbReference type="NCBI Taxonomy" id="243964"/>
    <lineage>
        <taxon>Eukaryota</taxon>
        <taxon>Viridiplantae</taxon>
        <taxon>Streptophyta</taxon>
        <taxon>Embryophyta</taxon>
        <taxon>Tracheophyta</taxon>
        <taxon>Spermatophyta</taxon>
        <taxon>Magnoliopsida</taxon>
        <taxon>eudicotyledons</taxon>
        <taxon>Gunneridae</taxon>
        <taxon>Pentapetalae</taxon>
        <taxon>asterids</taxon>
        <taxon>lamiids</taxon>
        <taxon>Solanales</taxon>
        <taxon>Solanaceae</taxon>
        <taxon>Solanoideae</taxon>
        <taxon>Hyoscyameae</taxon>
        <taxon>Anisodus</taxon>
    </lineage>
</organism>
<dbReference type="Proteomes" id="UP001291623">
    <property type="component" value="Unassembled WGS sequence"/>
</dbReference>
<comment type="caution">
    <text evidence="2">The sequence shown here is derived from an EMBL/GenBank/DDBJ whole genome shotgun (WGS) entry which is preliminary data.</text>
</comment>
<evidence type="ECO:0000259" key="1">
    <source>
        <dbReference type="Pfam" id="PF18036"/>
    </source>
</evidence>
<reference evidence="2" key="1">
    <citation type="submission" date="2023-12" db="EMBL/GenBank/DDBJ databases">
        <title>Genome assembly of Anisodus tanguticus.</title>
        <authorList>
            <person name="Wang Y.-J."/>
        </authorList>
    </citation>
    <scope>NUCLEOTIDE SEQUENCE</scope>
    <source>
        <strain evidence="2">KB-2021</strain>
        <tissue evidence="2">Leaf</tissue>
    </source>
</reference>
<dbReference type="AlphaFoldDB" id="A0AAE1RZH4"/>
<dbReference type="PANTHER" id="PTHR14942">
    <property type="entry name" value="U11/U12 SMALL NUCLEAR RIBONUCLEOPROTEIN 25 KDA PROTEIN"/>
    <property type="match status" value="1"/>
</dbReference>
<dbReference type="InterPro" id="IPR029071">
    <property type="entry name" value="Ubiquitin-like_domsf"/>
</dbReference>
<proteinExistence type="predicted"/>
<dbReference type="EMBL" id="JAVYJV010000011">
    <property type="protein sequence ID" value="KAK4359928.1"/>
    <property type="molecule type" value="Genomic_DNA"/>
</dbReference>
<gene>
    <name evidence="2" type="ORF">RND71_022157</name>
</gene>
<dbReference type="InterPro" id="IPR040610">
    <property type="entry name" value="SNRNP25_ubiquitin"/>
</dbReference>
<protein>
    <recommendedName>
        <fullName evidence="1">SNRNP25 ubiquitin-like domain-containing protein</fullName>
    </recommendedName>
</protein>
<name>A0AAE1RZH4_9SOLA</name>
<feature type="domain" description="SNRNP25 ubiquitin-like" evidence="1">
    <location>
        <begin position="120"/>
        <end position="153"/>
    </location>
</feature>
<dbReference type="InterPro" id="IPR039690">
    <property type="entry name" value="SNRNP25"/>
</dbReference>
<dbReference type="SUPFAM" id="SSF54236">
    <property type="entry name" value="Ubiquitin-like"/>
    <property type="match status" value="1"/>
</dbReference>
<dbReference type="GO" id="GO:0000398">
    <property type="term" value="P:mRNA splicing, via spliceosome"/>
    <property type="evidence" value="ECO:0007669"/>
    <property type="project" value="InterPro"/>
</dbReference>
<dbReference type="PANTHER" id="PTHR14942:SF0">
    <property type="entry name" value="U11_U12 SMALL NUCLEAR RIBONUCLEOPROTEIN 25 KDA PROTEIN"/>
    <property type="match status" value="1"/>
</dbReference>
<evidence type="ECO:0000313" key="2">
    <source>
        <dbReference type="EMBL" id="KAK4359928.1"/>
    </source>
</evidence>
<dbReference type="Gene3D" id="3.10.20.90">
    <property type="entry name" value="Phosphatidylinositol 3-kinase Catalytic Subunit, Chain A, domain 1"/>
    <property type="match status" value="1"/>
</dbReference>
<keyword evidence="3" id="KW-1185">Reference proteome</keyword>
<dbReference type="Pfam" id="PF18036">
    <property type="entry name" value="Ubiquitin_4"/>
    <property type="match status" value="1"/>
</dbReference>
<sequence>MLDTKIPGYILYDAWKMLGENYDGEVQGRISADLKISLPAERRKEETNISLEYNSDMKKARLHSTLVALLNDPMLADLKDLKQAVRKRIDDTIGTFLGMLLEMLYGYCDFVLLELAHASRHVWSKFCLLFHNEKLLDDTAKLQDYGIRNNAQIIVISCYVDRLWKLAFCSILLRYS</sequence>
<evidence type="ECO:0000313" key="3">
    <source>
        <dbReference type="Proteomes" id="UP001291623"/>
    </source>
</evidence>